<dbReference type="Proteomes" id="UP001501940">
    <property type="component" value="Chromosome 14"/>
</dbReference>
<keyword evidence="3" id="KW-1185">Reference proteome</keyword>
<reference evidence="2" key="2">
    <citation type="submission" date="2025-08" db="UniProtKB">
        <authorList>
            <consortium name="Ensembl"/>
        </authorList>
    </citation>
    <scope>IDENTIFICATION</scope>
</reference>
<reference evidence="2 3" key="1">
    <citation type="submission" date="2022-01" db="EMBL/GenBank/DDBJ databases">
        <title>A chromosome-scale genome assembly of the false clownfish, Amphiprion ocellaris.</title>
        <authorList>
            <person name="Ryu T."/>
        </authorList>
    </citation>
    <scope>NUCLEOTIDE SEQUENCE [LARGE SCALE GENOMIC DNA]</scope>
</reference>
<accession>A0AAQ5WZR6</accession>
<protein>
    <submittedName>
        <fullName evidence="2">Uncharacterized protein</fullName>
    </submittedName>
</protein>
<organism evidence="2 3">
    <name type="scientific">Amphiprion ocellaris</name>
    <name type="common">Clown anemonefish</name>
    <dbReference type="NCBI Taxonomy" id="80972"/>
    <lineage>
        <taxon>Eukaryota</taxon>
        <taxon>Metazoa</taxon>
        <taxon>Chordata</taxon>
        <taxon>Craniata</taxon>
        <taxon>Vertebrata</taxon>
        <taxon>Euteleostomi</taxon>
        <taxon>Actinopterygii</taxon>
        <taxon>Neopterygii</taxon>
        <taxon>Teleostei</taxon>
        <taxon>Neoteleostei</taxon>
        <taxon>Acanthomorphata</taxon>
        <taxon>Ovalentaria</taxon>
        <taxon>Pomacentridae</taxon>
        <taxon>Amphiprion</taxon>
    </lineage>
</organism>
<name>A0AAQ5WZR6_AMPOC</name>
<dbReference type="GeneTree" id="ENSGT00990000214170"/>
<dbReference type="AlphaFoldDB" id="A0AAQ5WZR6"/>
<evidence type="ECO:0000313" key="3">
    <source>
        <dbReference type="Proteomes" id="UP001501940"/>
    </source>
</evidence>
<proteinExistence type="predicted"/>
<sequence>EHIGADHGVEYQINIVGNEAENHHPHRNAGQFGIPFAAYFLRPKRVHNGQKTVDADGHRDLAELTSKHPVAFNKVRNPKRQVHHVCRGLIPRGNRGDRYSAPARP</sequence>
<evidence type="ECO:0000256" key="1">
    <source>
        <dbReference type="SAM" id="MobiDB-lite"/>
    </source>
</evidence>
<evidence type="ECO:0000313" key="2">
    <source>
        <dbReference type="Ensembl" id="ENSAOCP00000034523.1"/>
    </source>
</evidence>
<dbReference type="Ensembl" id="ENSAOCT00000059818.1">
    <property type="protein sequence ID" value="ENSAOCP00000034523.1"/>
    <property type="gene ID" value="ENSAOCG00000032251.1"/>
</dbReference>
<feature type="region of interest" description="Disordered" evidence="1">
    <location>
        <begin position="86"/>
        <end position="105"/>
    </location>
</feature>
<reference evidence="2" key="3">
    <citation type="submission" date="2025-09" db="UniProtKB">
        <authorList>
            <consortium name="Ensembl"/>
        </authorList>
    </citation>
    <scope>IDENTIFICATION</scope>
</reference>